<dbReference type="SUPFAM" id="SSF57850">
    <property type="entry name" value="RING/U-box"/>
    <property type="match status" value="1"/>
</dbReference>
<dbReference type="PROSITE" id="PS50089">
    <property type="entry name" value="ZF_RING_2"/>
    <property type="match status" value="1"/>
</dbReference>
<feature type="compositionally biased region" description="Basic and acidic residues" evidence="5">
    <location>
        <begin position="51"/>
        <end position="60"/>
    </location>
</feature>
<gene>
    <name evidence="7" type="ORF">GSOID_T00006090001</name>
</gene>
<dbReference type="PANTHER" id="PTHR45931:SF16">
    <property type="entry name" value="RING_U-BOX SUPERFAMILY PROTEIN"/>
    <property type="match status" value="1"/>
</dbReference>
<dbReference type="EMBL" id="FN653016">
    <property type="protein sequence ID" value="CBY07011.1"/>
    <property type="molecule type" value="Genomic_DNA"/>
</dbReference>
<keyword evidence="8" id="KW-1185">Reference proteome</keyword>
<dbReference type="PANTHER" id="PTHR45931">
    <property type="entry name" value="SI:CH211-59O9.10"/>
    <property type="match status" value="1"/>
</dbReference>
<dbReference type="SMART" id="SM00184">
    <property type="entry name" value="RING"/>
    <property type="match status" value="1"/>
</dbReference>
<dbReference type="InterPro" id="IPR013083">
    <property type="entry name" value="Znf_RING/FYVE/PHD"/>
</dbReference>
<evidence type="ECO:0000256" key="4">
    <source>
        <dbReference type="PROSITE-ProRule" id="PRU00175"/>
    </source>
</evidence>
<dbReference type="GO" id="GO:0008270">
    <property type="term" value="F:zinc ion binding"/>
    <property type="evidence" value="ECO:0007669"/>
    <property type="project" value="UniProtKB-KW"/>
</dbReference>
<keyword evidence="2 4" id="KW-0863">Zinc-finger</keyword>
<dbReference type="AlphaFoldDB" id="E4WTK5"/>
<protein>
    <recommendedName>
        <fullName evidence="6">RING-type domain-containing protein</fullName>
    </recommendedName>
</protein>
<sequence length="204" mass="23402">MQDSHQFYYFCYSCQSRTDHVAEPFNCIKCNSAFVDKEITHKRSLASSPATEEKKSSEKNTKRKYLPNQTRRESQMQENTVIPGPSLTSLFADLPPLRQQRPVQHRIRLARPQLFVTPDGRIVESPDSLQNGPSKEELARRCEKLRIRELSEEEAKESCSICLAEFEGGKGAELPNCSHIFHEKCIKKWLEQKNTCPLCTQTVA</sequence>
<organism evidence="7">
    <name type="scientific">Oikopleura dioica</name>
    <name type="common">Tunicate</name>
    <dbReference type="NCBI Taxonomy" id="34765"/>
    <lineage>
        <taxon>Eukaryota</taxon>
        <taxon>Metazoa</taxon>
        <taxon>Chordata</taxon>
        <taxon>Tunicata</taxon>
        <taxon>Appendicularia</taxon>
        <taxon>Copelata</taxon>
        <taxon>Oikopleuridae</taxon>
        <taxon>Oikopleura</taxon>
    </lineage>
</organism>
<evidence type="ECO:0000256" key="1">
    <source>
        <dbReference type="ARBA" id="ARBA00022723"/>
    </source>
</evidence>
<keyword evidence="1" id="KW-0479">Metal-binding</keyword>
<dbReference type="Gene3D" id="3.30.40.10">
    <property type="entry name" value="Zinc/RING finger domain, C3HC4 (zinc finger)"/>
    <property type="match status" value="1"/>
</dbReference>
<name>E4WTK5_OIKDI</name>
<evidence type="ECO:0000313" key="8">
    <source>
        <dbReference type="Proteomes" id="UP000001307"/>
    </source>
</evidence>
<feature type="region of interest" description="Disordered" evidence="5">
    <location>
        <begin position="43"/>
        <end position="84"/>
    </location>
</feature>
<proteinExistence type="predicted"/>
<dbReference type="Proteomes" id="UP000001307">
    <property type="component" value="Unassembled WGS sequence"/>
</dbReference>
<reference evidence="7" key="1">
    <citation type="journal article" date="2010" name="Science">
        <title>Plasticity of animal genome architecture unmasked by rapid evolution of a pelagic tunicate.</title>
        <authorList>
            <person name="Denoeud F."/>
            <person name="Henriet S."/>
            <person name="Mungpakdee S."/>
            <person name="Aury J.M."/>
            <person name="Da Silva C."/>
            <person name="Brinkmann H."/>
            <person name="Mikhaleva J."/>
            <person name="Olsen L.C."/>
            <person name="Jubin C."/>
            <person name="Canestro C."/>
            <person name="Bouquet J.M."/>
            <person name="Danks G."/>
            <person name="Poulain J."/>
            <person name="Campsteijn C."/>
            <person name="Adamski M."/>
            <person name="Cross I."/>
            <person name="Yadetie F."/>
            <person name="Muffato M."/>
            <person name="Louis A."/>
            <person name="Butcher S."/>
            <person name="Tsagkogeorga G."/>
            <person name="Konrad A."/>
            <person name="Singh S."/>
            <person name="Jensen M.F."/>
            <person name="Cong E.H."/>
            <person name="Eikeseth-Otteraa H."/>
            <person name="Noel B."/>
            <person name="Anthouard V."/>
            <person name="Porcel B.M."/>
            <person name="Kachouri-Lafond R."/>
            <person name="Nishino A."/>
            <person name="Ugolini M."/>
            <person name="Chourrout P."/>
            <person name="Nishida H."/>
            <person name="Aasland R."/>
            <person name="Huzurbazar S."/>
            <person name="Westhof E."/>
            <person name="Delsuc F."/>
            <person name="Lehrach H."/>
            <person name="Reinhardt R."/>
            <person name="Weissenbach J."/>
            <person name="Roy S.W."/>
            <person name="Artiguenave F."/>
            <person name="Postlethwait J.H."/>
            <person name="Manak J.R."/>
            <person name="Thompson E.M."/>
            <person name="Jaillon O."/>
            <person name="Du Pasquier L."/>
            <person name="Boudinot P."/>
            <person name="Liberles D.A."/>
            <person name="Volff J.N."/>
            <person name="Philippe H."/>
            <person name="Lenhard B."/>
            <person name="Roest Crollius H."/>
            <person name="Wincker P."/>
            <person name="Chourrout D."/>
        </authorList>
    </citation>
    <scope>NUCLEOTIDE SEQUENCE [LARGE SCALE GENOMIC DNA]</scope>
</reference>
<evidence type="ECO:0000256" key="2">
    <source>
        <dbReference type="ARBA" id="ARBA00022771"/>
    </source>
</evidence>
<evidence type="ECO:0000313" key="7">
    <source>
        <dbReference type="EMBL" id="CBY07011.1"/>
    </source>
</evidence>
<dbReference type="Pfam" id="PF13639">
    <property type="entry name" value="zf-RING_2"/>
    <property type="match status" value="1"/>
</dbReference>
<evidence type="ECO:0000256" key="3">
    <source>
        <dbReference type="ARBA" id="ARBA00022833"/>
    </source>
</evidence>
<dbReference type="GO" id="GO:0006511">
    <property type="term" value="P:ubiquitin-dependent protein catabolic process"/>
    <property type="evidence" value="ECO:0007669"/>
    <property type="project" value="TreeGrafter"/>
</dbReference>
<accession>E4WTK5</accession>
<dbReference type="GO" id="GO:0061630">
    <property type="term" value="F:ubiquitin protein ligase activity"/>
    <property type="evidence" value="ECO:0007669"/>
    <property type="project" value="TreeGrafter"/>
</dbReference>
<evidence type="ECO:0000259" key="6">
    <source>
        <dbReference type="PROSITE" id="PS50089"/>
    </source>
</evidence>
<feature type="domain" description="RING-type" evidence="6">
    <location>
        <begin position="159"/>
        <end position="200"/>
    </location>
</feature>
<dbReference type="GO" id="GO:0005634">
    <property type="term" value="C:nucleus"/>
    <property type="evidence" value="ECO:0007669"/>
    <property type="project" value="TreeGrafter"/>
</dbReference>
<dbReference type="InterPro" id="IPR001841">
    <property type="entry name" value="Znf_RING"/>
</dbReference>
<dbReference type="OrthoDB" id="8062037at2759"/>
<evidence type="ECO:0000256" key="5">
    <source>
        <dbReference type="SAM" id="MobiDB-lite"/>
    </source>
</evidence>
<keyword evidence="3" id="KW-0862">Zinc</keyword>
<dbReference type="InParanoid" id="E4WTK5"/>
<dbReference type="InterPro" id="IPR051834">
    <property type="entry name" value="RING_finger_E3_ligase"/>
</dbReference>